<evidence type="ECO:0000256" key="5">
    <source>
        <dbReference type="ARBA" id="ARBA00022690"/>
    </source>
</evidence>
<feature type="region of interest" description="Disordered" evidence="17">
    <location>
        <begin position="771"/>
        <end position="800"/>
    </location>
</feature>
<keyword evidence="5" id="KW-0646">Protease inhibitor</keyword>
<keyword evidence="7" id="KW-0677">Repeat</keyword>
<keyword evidence="10" id="KW-0654">Proteoglycan</keyword>
<evidence type="ECO:0000256" key="14">
    <source>
        <dbReference type="ARBA" id="ARBA00061693"/>
    </source>
</evidence>
<keyword evidence="2" id="KW-0217">Developmental protein</keyword>
<dbReference type="GO" id="GO:0009653">
    <property type="term" value="P:anatomical structure morphogenesis"/>
    <property type="evidence" value="ECO:0007669"/>
    <property type="project" value="UniProtKB-ARBA"/>
</dbReference>
<dbReference type="STRING" id="174720.A0A0N5BXB0"/>
<dbReference type="InterPro" id="IPR020901">
    <property type="entry name" value="Prtase_inh_Kunz-CS"/>
</dbReference>
<dbReference type="PANTHER" id="PTHR10083:SF374">
    <property type="entry name" value="BPTI_KUNITZ INHIBITOR DOMAIN-CONTAINING PROTEIN"/>
    <property type="match status" value="1"/>
</dbReference>
<feature type="domain" description="PLAC" evidence="21">
    <location>
        <begin position="1965"/>
        <end position="2004"/>
    </location>
</feature>
<dbReference type="FunFam" id="4.10.410.10:FF:000017">
    <property type="entry name" value="papilin isoform X2"/>
    <property type="match status" value="1"/>
</dbReference>
<feature type="compositionally biased region" description="Polar residues" evidence="17">
    <location>
        <begin position="1336"/>
        <end position="1350"/>
    </location>
</feature>
<sequence length="2007" mass="223420">MKTSLSITTFILILLESLNKEIYSYSFKPINNVNSDIPIHPFSPPELSPDIIREKRQAYQVYVHGDVSVTVDKSGNAETGNWGQWNLEKECSRTCGGGVQIEKRHCNGDCTGPSTRYVSCNTEPCEGENDFRAEQCSKQNDVPFDGNYYKWLPYKGKNKCELTCKPENQKFYYKFSDKVIDGTKCEEHSDDICVEGVCLPLGCDGKLGSSLKKDKCGVCGGDSSTCKTVEGFFDERNLSPGYHDIIKLPVGATNIKIEEIRPTTNSLAIKGANGEFYLNGDNKLQPAGTTIRVGGVPFRYEAISADSSSYEKLYAFGPLSEELTISLLFNRGNKDSAVRYEFSVPLEESPYLYKFDEWSSCSVTCGKGLQTRNIYCIDTDNGGRVHDEMCEGQNVTKPDTEKPCETIDCEPDWYIGEWEPCTETCGDSGIQFRVVYCHSTFADGRKITIDDGNCTDIMERPETKQNCNRFSCPEWQAGPWSACSEKCGPAKQYRSVTCRSEKESEEGKLLPADACNSDGKMESERECNLGPCEGLNFVTGDWKVCQKCNDTQETREVSCQDTNGRKYALEKCLTGNITKIPDNERSCATPKPCIYEWTTSQWSKCSTECGHGHQTRKVVCAISELGEITIVDEGLCSGQKPENKQNCTNEEKCTGTYFTGPWSNCSETCGGGTQTRMIVCLNYDKQPVPEWCDESVKPVTEQECNVEKCKTCEDGEFGCCPDGVTEATGKFNEGCSNCTVTEFGCCNDNVTIATGPNGKGCPEYIEQEASGEEIEKEEGKENEIGTTISPDGENSEPTEEPKMCMVKNEETGEEAEVPCASAISANEDGEFPLPENKTIHCSDTEFGCCPDWYTPATGKDFEGCPQFVLGSCADTEYGCCLDNVTLSRGPNLEGCGDPTCAASLFGCCKDRKTIAFGTHYAGCDRSSFPCELTEFGCCADGETAALGKNGTGCGANCLLTKFGCCPDMATVAKGVNNEGCGCQYAKYGCCPDGKSEAKGLNFIGCPESCATSQFGCCPDGKTPARGARNEGCPCQYTRWGCCSDGETAARGPNSEGCDNCHYSKYGCCHDGLTAAKGKNYEGCPATTVAPFLVGGTVDPLMIQACSLPQDRGTFCGSGYKLMYYFDTESGDCTAFWYSGCEGNKNRFASADQCKTVCIEPPGKGRCLLPKHEGNQNCQERVVRYAYDARSKSCVGFWYSGCGGNANSFASWNECKAECEDVEFTVENVSEEQNTDNESGEHNVETVQPQPQHEEAQNLENPQRPPNDFNDQITQMAIDDARKKQEEIDRENREKAEREKAERDRLYQEQLRKHYEAIEQRKKENEERQSQQPSPPRTENLQYPQQPQISNPIVPKQVFKKSEACSLPKQIGRCRGNFPSYYYEIATGTCIEFMFSGCGGNANRFHTKELCENACMKPTSAEEETPSQVQAQSTSSISICDLDKDSRQCSSFTPKWYYNKKDGTCSRFHWGGCEGNSNKFDTEEECKQTCGNHISACKLPKVTGPCAGKKEFYYFNRDTQKCETFIYGGCLGNINRFDTLAACQAVCPLQSKKFEALTLHVDNNNHYFTNIEIPKKSDDLKGYGVENNVVNTNIVNTHSSLPELCMLPEDPGTCFGSELRFRYDSDTLSCVSFFYTGCNGNANHFTSIESCERACGKYRNQDVCLLPKHSGNCDSAKIPKFYYDSQKNECMLFFFGDCDGNGNRFSTKSECEFLCRKEVENKNIIETEKNICLLERDSGPCTDSISQWYFDKNEEICKKFTYGGCRGNGNRFDTREACKSSCENKNNTKKSESLILPSIYNSNAFICSLPMQKGSCRSEIDMYYYNSKDKKCHLFKYSGCGGSLNKFNTKKDCENTCNKTEEISYEEVIPIVKVNEDDLILIGHNILMTCDIDKKLLEKYADNHVTWYKNSKVIPHSENIIFSGKHNETMEIIKSSFNDTGFYSCSIGDEEIESMKVYIFVNAPMKPKHCRDIGNKEVCTNALKNGQCLKKRYKTFCCETCKQFHYKF</sequence>
<feature type="signal peptide" evidence="18">
    <location>
        <begin position="1"/>
        <end position="24"/>
    </location>
</feature>
<evidence type="ECO:0000259" key="20">
    <source>
        <dbReference type="PROSITE" id="PS50835"/>
    </source>
</evidence>
<comment type="subcellular location">
    <subcellularLocation>
        <location evidence="1">Secreted</location>
        <location evidence="1">Extracellular space</location>
        <location evidence="1">Extracellular matrix</location>
        <location evidence="1">Basement membrane</location>
    </subcellularLocation>
</comment>
<dbReference type="GO" id="GO:0030198">
    <property type="term" value="P:extracellular matrix organization"/>
    <property type="evidence" value="ECO:0007669"/>
    <property type="project" value="InterPro"/>
</dbReference>
<accession>A0A0N5BXB0</accession>
<feature type="domain" description="Ig-like" evidence="20">
    <location>
        <begin position="1869"/>
        <end position="1955"/>
    </location>
</feature>
<feature type="domain" description="BPTI/Kunitz inhibitor" evidence="19">
    <location>
        <begin position="1496"/>
        <end position="1546"/>
    </location>
</feature>
<dbReference type="Pfam" id="PF00014">
    <property type="entry name" value="Kunitz_BPTI"/>
    <property type="match status" value="9"/>
</dbReference>
<dbReference type="InterPro" id="IPR007110">
    <property type="entry name" value="Ig-like_dom"/>
</dbReference>
<dbReference type="PROSITE" id="PS50279">
    <property type="entry name" value="BPTI_KUNITZ_2"/>
    <property type="match status" value="9"/>
</dbReference>
<dbReference type="Pfam" id="PF00090">
    <property type="entry name" value="TSP_1"/>
    <property type="match status" value="1"/>
</dbReference>
<dbReference type="InterPro" id="IPR013783">
    <property type="entry name" value="Ig-like_fold"/>
</dbReference>
<evidence type="ECO:0000256" key="2">
    <source>
        <dbReference type="ARBA" id="ARBA00022473"/>
    </source>
</evidence>
<evidence type="ECO:0000256" key="16">
    <source>
        <dbReference type="PIRSR" id="PIRSR613273-3"/>
    </source>
</evidence>
<dbReference type="FunFam" id="2.20.100.10:FF:000005">
    <property type="entry name" value="ADAM metallopeptidase with thrombospondin type 1 motif 9"/>
    <property type="match status" value="2"/>
</dbReference>
<evidence type="ECO:0000256" key="10">
    <source>
        <dbReference type="ARBA" id="ARBA00022974"/>
    </source>
</evidence>
<dbReference type="GO" id="GO:0005615">
    <property type="term" value="C:extracellular space"/>
    <property type="evidence" value="ECO:0007669"/>
    <property type="project" value="TreeGrafter"/>
</dbReference>
<keyword evidence="22" id="KW-1185">Reference proteome</keyword>
<feature type="region of interest" description="Disordered" evidence="17">
    <location>
        <begin position="1320"/>
        <end position="1351"/>
    </location>
</feature>
<dbReference type="InterPro" id="IPR002223">
    <property type="entry name" value="Kunitz_BPTI"/>
</dbReference>
<feature type="region of interest" description="Disordered" evidence="17">
    <location>
        <begin position="1228"/>
        <end position="1307"/>
    </location>
</feature>
<protein>
    <recommendedName>
        <fullName evidence="15">Papilin</fullName>
    </recommendedName>
</protein>
<proteinExistence type="inferred from homology"/>
<dbReference type="InterPro" id="IPR000884">
    <property type="entry name" value="TSP1_rpt"/>
</dbReference>
<dbReference type="SMART" id="SM00409">
    <property type="entry name" value="IG"/>
    <property type="match status" value="1"/>
</dbReference>
<dbReference type="Pfam" id="PF05986">
    <property type="entry name" value="ADAMTS_spacer1"/>
    <property type="match status" value="1"/>
</dbReference>
<dbReference type="Pfam" id="PF19030">
    <property type="entry name" value="TSP1_ADAMTS"/>
    <property type="match status" value="5"/>
</dbReference>
<evidence type="ECO:0000313" key="22">
    <source>
        <dbReference type="Proteomes" id="UP000046392"/>
    </source>
</evidence>
<reference evidence="23" key="1">
    <citation type="submission" date="2017-02" db="UniProtKB">
        <authorList>
            <consortium name="WormBaseParasite"/>
        </authorList>
    </citation>
    <scope>IDENTIFICATION</scope>
</reference>
<evidence type="ECO:0000256" key="6">
    <source>
        <dbReference type="ARBA" id="ARBA00022729"/>
    </source>
</evidence>
<dbReference type="FunFam" id="4.10.410.10:FF:000020">
    <property type="entry name" value="Collagen, type VI, alpha 3"/>
    <property type="match status" value="1"/>
</dbReference>
<evidence type="ECO:0000256" key="1">
    <source>
        <dbReference type="ARBA" id="ARBA00004302"/>
    </source>
</evidence>
<dbReference type="PRINTS" id="PR01857">
    <property type="entry name" value="ADAMTSFAMILY"/>
</dbReference>
<dbReference type="InterPro" id="IPR036880">
    <property type="entry name" value="Kunitz_BPTI_sf"/>
</dbReference>
<name>A0A0N5BXB0_STREA</name>
<keyword evidence="8" id="KW-0084">Basement membrane</keyword>
<dbReference type="SMART" id="SM00131">
    <property type="entry name" value="KU"/>
    <property type="match status" value="9"/>
</dbReference>
<dbReference type="Gene3D" id="2.20.100.10">
    <property type="entry name" value="Thrombospondin type-1 (TSP1) repeat"/>
    <property type="match status" value="6"/>
</dbReference>
<dbReference type="InterPro" id="IPR010294">
    <property type="entry name" value="ADAMTS_spacer1"/>
</dbReference>
<keyword evidence="4" id="KW-0272">Extracellular matrix</keyword>
<organism evidence="22 23">
    <name type="scientific">Strongyloides papillosus</name>
    <name type="common">Intestinal threadworm</name>
    <dbReference type="NCBI Taxonomy" id="174720"/>
    <lineage>
        <taxon>Eukaryota</taxon>
        <taxon>Metazoa</taxon>
        <taxon>Ecdysozoa</taxon>
        <taxon>Nematoda</taxon>
        <taxon>Chromadorea</taxon>
        <taxon>Rhabditida</taxon>
        <taxon>Tylenchina</taxon>
        <taxon>Panagrolaimomorpha</taxon>
        <taxon>Strongyloidoidea</taxon>
        <taxon>Strongyloididae</taxon>
        <taxon>Strongyloides</taxon>
    </lineage>
</organism>
<feature type="domain" description="BPTI/Kunitz inhibitor" evidence="19">
    <location>
        <begin position="1806"/>
        <end position="1856"/>
    </location>
</feature>
<dbReference type="InterPro" id="IPR045371">
    <property type="entry name" value="ADAMTS_CR_3"/>
</dbReference>
<dbReference type="SUPFAM" id="SSF48726">
    <property type="entry name" value="Immunoglobulin"/>
    <property type="match status" value="1"/>
</dbReference>
<dbReference type="GO" id="GO:0016477">
    <property type="term" value="P:cell migration"/>
    <property type="evidence" value="ECO:0007669"/>
    <property type="project" value="UniProtKB-ARBA"/>
</dbReference>
<dbReference type="PROSITE" id="PS50092">
    <property type="entry name" value="TSP1"/>
    <property type="match status" value="6"/>
</dbReference>
<feature type="domain" description="BPTI/Kunitz inhibitor" evidence="19">
    <location>
        <begin position="1166"/>
        <end position="1218"/>
    </location>
</feature>
<evidence type="ECO:0000256" key="18">
    <source>
        <dbReference type="SAM" id="SignalP"/>
    </source>
</evidence>
<dbReference type="Pfam" id="PF19236">
    <property type="entry name" value="ADAMTS_CR_3"/>
    <property type="match status" value="1"/>
</dbReference>
<keyword evidence="12" id="KW-0325">Glycoprotein</keyword>
<dbReference type="InterPro" id="IPR010909">
    <property type="entry name" value="PLAC"/>
</dbReference>
<feature type="chain" id="PRO_5005894978" description="Papilin" evidence="18">
    <location>
        <begin position="25"/>
        <end position="2007"/>
    </location>
</feature>
<dbReference type="InterPro" id="IPR050098">
    <property type="entry name" value="TFPI/VKTCI-like"/>
</dbReference>
<comment type="similarity">
    <text evidence="14">Belongs to the papilin family.</text>
</comment>
<feature type="domain" description="BPTI/Kunitz inhibitor" evidence="19">
    <location>
        <begin position="1439"/>
        <end position="1489"/>
    </location>
</feature>
<feature type="domain" description="BPTI/Kunitz inhibitor" evidence="19">
    <location>
        <begin position="1663"/>
        <end position="1714"/>
    </location>
</feature>
<keyword evidence="9" id="KW-0722">Serine protease inhibitor</keyword>
<evidence type="ECO:0000256" key="4">
    <source>
        <dbReference type="ARBA" id="ARBA00022530"/>
    </source>
</evidence>
<dbReference type="PANTHER" id="PTHR10083">
    <property type="entry name" value="KUNITZ-TYPE PROTEASE INHIBITOR-RELATED"/>
    <property type="match status" value="1"/>
</dbReference>
<evidence type="ECO:0000256" key="12">
    <source>
        <dbReference type="ARBA" id="ARBA00023180"/>
    </source>
</evidence>
<keyword evidence="13" id="KW-0393">Immunoglobulin domain</keyword>
<feature type="domain" description="BPTI/Kunitz inhibitor" evidence="19">
    <location>
        <begin position="1105"/>
        <end position="1157"/>
    </location>
</feature>
<evidence type="ECO:0000259" key="21">
    <source>
        <dbReference type="PROSITE" id="PS50900"/>
    </source>
</evidence>
<evidence type="ECO:0000313" key="23">
    <source>
        <dbReference type="WBParaSite" id="SPAL_0001044300.1"/>
    </source>
</evidence>
<dbReference type="PROSITE" id="PS50900">
    <property type="entry name" value="PLAC"/>
    <property type="match status" value="1"/>
</dbReference>
<dbReference type="Gene3D" id="4.10.410.10">
    <property type="entry name" value="Pancreatic trypsin inhibitor Kunitz domain"/>
    <property type="match status" value="9"/>
</dbReference>
<dbReference type="SUPFAM" id="SSF57362">
    <property type="entry name" value="BPTI-like"/>
    <property type="match status" value="9"/>
</dbReference>
<dbReference type="PROSITE" id="PS00280">
    <property type="entry name" value="BPTI_KUNITZ_1"/>
    <property type="match status" value="8"/>
</dbReference>
<dbReference type="InterPro" id="IPR036383">
    <property type="entry name" value="TSP1_rpt_sf"/>
</dbReference>
<dbReference type="PRINTS" id="PR00759">
    <property type="entry name" value="BASICPTASE"/>
</dbReference>
<dbReference type="WBParaSite" id="SPAL_0001044300.1">
    <property type="protein sequence ID" value="SPAL_0001044300.1"/>
    <property type="gene ID" value="SPAL_0001044300"/>
</dbReference>
<feature type="disulfide bond" evidence="16">
    <location>
        <begin position="95"/>
        <end position="125"/>
    </location>
</feature>
<feature type="domain" description="BPTI/Kunitz inhibitor" evidence="19">
    <location>
        <begin position="1604"/>
        <end position="1654"/>
    </location>
</feature>
<keyword evidence="3" id="KW-0964">Secreted</keyword>
<dbReference type="InterPro" id="IPR003599">
    <property type="entry name" value="Ig_sub"/>
</dbReference>
<dbReference type="GO" id="GO:0005604">
    <property type="term" value="C:basement membrane"/>
    <property type="evidence" value="ECO:0007669"/>
    <property type="project" value="UniProtKB-SubCell"/>
</dbReference>
<evidence type="ECO:0000256" key="11">
    <source>
        <dbReference type="ARBA" id="ARBA00023157"/>
    </source>
</evidence>
<dbReference type="InterPro" id="IPR036179">
    <property type="entry name" value="Ig-like_dom_sf"/>
</dbReference>
<dbReference type="Gene3D" id="2.60.120.830">
    <property type="match status" value="1"/>
</dbReference>
<evidence type="ECO:0000256" key="8">
    <source>
        <dbReference type="ARBA" id="ARBA00022869"/>
    </source>
</evidence>
<keyword evidence="6 18" id="KW-0732">Signal</keyword>
<dbReference type="GO" id="GO:0004867">
    <property type="term" value="F:serine-type endopeptidase inhibitor activity"/>
    <property type="evidence" value="ECO:0007669"/>
    <property type="project" value="UniProtKB-KW"/>
</dbReference>
<dbReference type="Gene3D" id="2.60.40.10">
    <property type="entry name" value="Immunoglobulins"/>
    <property type="match status" value="1"/>
</dbReference>
<dbReference type="InterPro" id="IPR013273">
    <property type="entry name" value="ADAMTS/ADAMTS-like"/>
</dbReference>
<feature type="disulfide bond" evidence="16">
    <location>
        <begin position="106"/>
        <end position="110"/>
    </location>
</feature>
<dbReference type="CDD" id="cd00109">
    <property type="entry name" value="Kunitz-type"/>
    <property type="match status" value="6"/>
</dbReference>
<evidence type="ECO:0000256" key="15">
    <source>
        <dbReference type="ARBA" id="ARBA00074534"/>
    </source>
</evidence>
<feature type="compositionally biased region" description="Basic and acidic residues" evidence="17">
    <location>
        <begin position="1278"/>
        <end position="1307"/>
    </location>
</feature>
<evidence type="ECO:0000256" key="7">
    <source>
        <dbReference type="ARBA" id="ARBA00022737"/>
    </source>
</evidence>
<dbReference type="PROSITE" id="PS50835">
    <property type="entry name" value="IG_LIKE"/>
    <property type="match status" value="1"/>
</dbReference>
<evidence type="ECO:0000256" key="3">
    <source>
        <dbReference type="ARBA" id="ARBA00022525"/>
    </source>
</evidence>
<feature type="domain" description="BPTI/Kunitz inhibitor" evidence="19">
    <location>
        <begin position="1364"/>
        <end position="1414"/>
    </location>
</feature>
<evidence type="ECO:0000256" key="17">
    <source>
        <dbReference type="SAM" id="MobiDB-lite"/>
    </source>
</evidence>
<dbReference type="FunFam" id="2.60.120.830:FF:000001">
    <property type="entry name" value="A disintegrin and metalloproteinase with thrombospondin motifs 1"/>
    <property type="match status" value="1"/>
</dbReference>
<feature type="disulfide bond" evidence="16">
    <location>
        <begin position="91"/>
        <end position="120"/>
    </location>
</feature>
<evidence type="ECO:0000256" key="9">
    <source>
        <dbReference type="ARBA" id="ARBA00022900"/>
    </source>
</evidence>
<evidence type="ECO:0000256" key="13">
    <source>
        <dbReference type="ARBA" id="ARBA00023319"/>
    </source>
</evidence>
<evidence type="ECO:0000259" key="19">
    <source>
        <dbReference type="PROSITE" id="PS50279"/>
    </source>
</evidence>
<keyword evidence="11 16" id="KW-1015">Disulfide bond</keyword>
<dbReference type="Proteomes" id="UP000046392">
    <property type="component" value="Unplaced"/>
</dbReference>
<feature type="domain" description="BPTI/Kunitz inhibitor" evidence="19">
    <location>
        <begin position="1731"/>
        <end position="1781"/>
    </location>
</feature>
<dbReference type="SMART" id="SM00209">
    <property type="entry name" value="TSP1"/>
    <property type="match status" value="6"/>
</dbReference>
<dbReference type="SUPFAM" id="SSF82895">
    <property type="entry name" value="TSP-1 type 1 repeat"/>
    <property type="match status" value="6"/>
</dbReference>